<reference evidence="1 2" key="1">
    <citation type="submission" date="2019-10" db="EMBL/GenBank/DDBJ databases">
        <title>Alcanivorax sp.PA15-N-34 draft genome sequence.</title>
        <authorList>
            <person name="Liao X."/>
            <person name="Shao Z."/>
        </authorList>
    </citation>
    <scope>NUCLEOTIDE SEQUENCE [LARGE SCALE GENOMIC DNA]</scope>
    <source>
        <strain evidence="1 2">PA15-N-34</strain>
    </source>
</reference>
<evidence type="ECO:0000313" key="2">
    <source>
        <dbReference type="Proteomes" id="UP000469421"/>
    </source>
</evidence>
<organism evidence="1 2">
    <name type="scientific">Alcanivorax sediminis</name>
    <dbReference type="NCBI Taxonomy" id="2663008"/>
    <lineage>
        <taxon>Bacteria</taxon>
        <taxon>Pseudomonadati</taxon>
        <taxon>Pseudomonadota</taxon>
        <taxon>Gammaproteobacteria</taxon>
        <taxon>Oceanospirillales</taxon>
        <taxon>Alcanivoracaceae</taxon>
        <taxon>Alcanivorax</taxon>
    </lineage>
</organism>
<keyword evidence="2" id="KW-1185">Reference proteome</keyword>
<accession>A0A6N7LVG6</accession>
<dbReference type="InterPro" id="IPR007351">
    <property type="entry name" value="YjbR"/>
</dbReference>
<gene>
    <name evidence="1" type="ORF">GFN93_14685</name>
</gene>
<comment type="caution">
    <text evidence="1">The sequence shown here is derived from an EMBL/GenBank/DDBJ whole genome shotgun (WGS) entry which is preliminary data.</text>
</comment>
<dbReference type="PANTHER" id="PTHR35145">
    <property type="entry name" value="CYTOPLASMIC PROTEIN-RELATED"/>
    <property type="match status" value="1"/>
</dbReference>
<protein>
    <submittedName>
        <fullName evidence="1">MmcQ/YjbR family DNA-binding protein</fullName>
    </submittedName>
</protein>
<dbReference type="Pfam" id="PF04237">
    <property type="entry name" value="YjbR"/>
    <property type="match status" value="1"/>
</dbReference>
<dbReference type="InterPro" id="IPR038056">
    <property type="entry name" value="YjbR-like_sf"/>
</dbReference>
<dbReference type="PANTHER" id="PTHR35145:SF1">
    <property type="entry name" value="CYTOPLASMIC PROTEIN"/>
    <property type="match status" value="1"/>
</dbReference>
<sequence length="126" mass="13924">MDVDTARAYLLGKPEAIEDFPFGPDVAVFKVKGKMFATLSETGGEGRMNLKCDPDQALALRDIFPAVQPGYHMNKKHWNTVCLNGSVPEGELQRMIDHSYALVVRGLPRAVREGMLLRHGRSIVAS</sequence>
<dbReference type="EMBL" id="WIRE01000002">
    <property type="protein sequence ID" value="MQX54498.1"/>
    <property type="molecule type" value="Genomic_DNA"/>
</dbReference>
<dbReference type="GO" id="GO:0003677">
    <property type="term" value="F:DNA binding"/>
    <property type="evidence" value="ECO:0007669"/>
    <property type="project" value="UniProtKB-KW"/>
</dbReference>
<dbReference type="RefSeq" id="WP_153502077.1">
    <property type="nucleotide sequence ID" value="NZ_JBMZXE010000129.1"/>
</dbReference>
<dbReference type="Gene3D" id="3.90.1150.30">
    <property type="match status" value="1"/>
</dbReference>
<keyword evidence="1" id="KW-0238">DNA-binding</keyword>
<dbReference type="AlphaFoldDB" id="A0A6N7LVG6"/>
<dbReference type="InterPro" id="IPR058532">
    <property type="entry name" value="YjbR/MT2646/Rv2570-like"/>
</dbReference>
<dbReference type="SUPFAM" id="SSF142906">
    <property type="entry name" value="YjbR-like"/>
    <property type="match status" value="1"/>
</dbReference>
<name>A0A6N7LVG6_9GAMM</name>
<evidence type="ECO:0000313" key="1">
    <source>
        <dbReference type="EMBL" id="MQX54498.1"/>
    </source>
</evidence>
<dbReference type="Proteomes" id="UP000469421">
    <property type="component" value="Unassembled WGS sequence"/>
</dbReference>
<proteinExistence type="predicted"/>